<gene>
    <name evidence="3" type="ORF">H2200_002668</name>
</gene>
<feature type="domain" description="DUF6604" evidence="2">
    <location>
        <begin position="12"/>
        <end position="273"/>
    </location>
</feature>
<dbReference type="EMBL" id="JAPDRK010000003">
    <property type="protein sequence ID" value="KAJ9614531.1"/>
    <property type="molecule type" value="Genomic_DNA"/>
</dbReference>
<proteinExistence type="predicted"/>
<feature type="region of interest" description="Disordered" evidence="1">
    <location>
        <begin position="929"/>
        <end position="993"/>
    </location>
</feature>
<feature type="compositionally biased region" description="Low complexity" evidence="1">
    <location>
        <begin position="938"/>
        <end position="950"/>
    </location>
</feature>
<protein>
    <recommendedName>
        <fullName evidence="2">DUF6604 domain-containing protein</fullName>
    </recommendedName>
</protein>
<feature type="compositionally biased region" description="Polar residues" evidence="1">
    <location>
        <begin position="187"/>
        <end position="198"/>
    </location>
</feature>
<dbReference type="Pfam" id="PF20253">
    <property type="entry name" value="DUF6604"/>
    <property type="match status" value="1"/>
</dbReference>
<evidence type="ECO:0000313" key="3">
    <source>
        <dbReference type="EMBL" id="KAJ9614531.1"/>
    </source>
</evidence>
<evidence type="ECO:0000256" key="1">
    <source>
        <dbReference type="SAM" id="MobiDB-lite"/>
    </source>
</evidence>
<dbReference type="AlphaFoldDB" id="A0AA38XK84"/>
<dbReference type="PANTHER" id="PTHR38795:SF1">
    <property type="entry name" value="DUF6604 DOMAIN-CONTAINING PROTEIN"/>
    <property type="match status" value="1"/>
</dbReference>
<keyword evidence="4" id="KW-1185">Reference proteome</keyword>
<feature type="region of interest" description="Disordered" evidence="1">
    <location>
        <begin position="185"/>
        <end position="208"/>
    </location>
</feature>
<comment type="caution">
    <text evidence="3">The sequence shown here is derived from an EMBL/GenBank/DDBJ whole genome shotgun (WGS) entry which is preliminary data.</text>
</comment>
<organism evidence="3 4">
    <name type="scientific">Cladophialophora chaetospira</name>
    <dbReference type="NCBI Taxonomy" id="386627"/>
    <lineage>
        <taxon>Eukaryota</taxon>
        <taxon>Fungi</taxon>
        <taxon>Dikarya</taxon>
        <taxon>Ascomycota</taxon>
        <taxon>Pezizomycotina</taxon>
        <taxon>Eurotiomycetes</taxon>
        <taxon>Chaetothyriomycetidae</taxon>
        <taxon>Chaetothyriales</taxon>
        <taxon>Herpotrichiellaceae</taxon>
        <taxon>Cladophialophora</taxon>
    </lineage>
</organism>
<sequence length="993" mass="110341">MDPTITAPGSYQQYKNDTAVFLTWVSQAAQACGWASNVSKQTSPTVEQPPESSAAGPTNLRVREILEQAQCIVKSISTTLYLPQAVARLARRAISTRRAFTRRFSSLDLANRPTQDPRDLPVAHSNKTHEFFTDTLQEALELLEICTSSQSDHSREVPVPVDAEVELKNRFSLLEVEDCEDYEEVSSYLQNQDQSTEPRISGPASAASPDDVMVDADDIYMRIFCFFEDMNALRKQLLDTWSSYQQGSRDIVSVTMATNAAIALVEQMDLELMRDLAPVKSLEQAFGPLGSDPGDSITLYTSILSAVMTGTHFEPFQCYNELGRWLFTDIVVILAKFLQGVTLHRRMQGSLSRTKPTKHDERAKSPGVWPHIYTMEASANICLADPFAFFEHPKFKELQEMDNSLTPILMDTCIRKVLVQKIQTDSPEKSSARAMHIDQFTHSLMKVKCPPLQTDTVFAVAVLRDIHTVLGEDVSKPLLELKNYIGDCLSRVSYSLAGHPDPADPLVFDADVHLLDCIEGALYFVSDESTGWDTVKASTPQQQPDESFRMDEAELQYAAAVIRLQNADKAVIENRTSHLASLEQPYILPSRDHELVWKGNPLACGTAILNLALATEQAGICLANYHLTIVWTAQLYAAMQQRKLLQGRWEELDKLIQVHISPLFFGSLPKSAKKSYYTFMMRIGATPSGGKFKKSEVLSVKALGGDRTGMKPRLQAKASCLSISSTAIALCPWFDGQESLIRTVHNIHAIMKKGSSRKPVRFDTLNFLGAFCDHLSNDFDHFSINYFGLTKFCSGMLQAFLDTERVPPLTNVSLSKENRRKRLKESQTDGFVPFLPALCQILQEDMYWEERQSQVRKHAKANLAERANGASIIKWDSPTSLVERAKVLCNGQESVLEVSHESHIVAASEFFQEYLDAKGVLSRTVPADDTAAQDSAVSSESSGLGLTSETASAGEKSTYRKPWVEDESSDEDTVAVSGRGDSELAAGEVLFDP</sequence>
<evidence type="ECO:0000259" key="2">
    <source>
        <dbReference type="Pfam" id="PF20253"/>
    </source>
</evidence>
<reference evidence="3" key="1">
    <citation type="submission" date="2022-10" db="EMBL/GenBank/DDBJ databases">
        <title>Culturing micro-colonial fungi from biological soil crusts in the Mojave desert and describing Neophaeococcomyces mojavensis, and introducing the new genera and species Taxawa tesnikishii.</title>
        <authorList>
            <person name="Kurbessoian T."/>
            <person name="Stajich J.E."/>
        </authorList>
    </citation>
    <scope>NUCLEOTIDE SEQUENCE</scope>
    <source>
        <strain evidence="3">TK_41</strain>
    </source>
</reference>
<dbReference type="Proteomes" id="UP001172673">
    <property type="component" value="Unassembled WGS sequence"/>
</dbReference>
<evidence type="ECO:0000313" key="4">
    <source>
        <dbReference type="Proteomes" id="UP001172673"/>
    </source>
</evidence>
<dbReference type="PANTHER" id="PTHR38795">
    <property type="entry name" value="DUF6604 DOMAIN-CONTAINING PROTEIN"/>
    <property type="match status" value="1"/>
</dbReference>
<name>A0AA38XK84_9EURO</name>
<accession>A0AA38XK84</accession>
<dbReference type="InterPro" id="IPR046539">
    <property type="entry name" value="DUF6604"/>
</dbReference>